<name>A0ABP0UKT5_9BRYO</name>
<feature type="domain" description="AP2/ERF" evidence="9">
    <location>
        <begin position="67"/>
        <end position="132"/>
    </location>
</feature>
<sequence length="224" mass="25457">MSQAVERRMMHDYHSNRSGHMFQEMQSSVFRSSNQLHVESHSRGPPRVAHYRTGSSRSSGHGDETTSYKGIRYRPELNRYISEIRPALPRKRKIWLGTYKTAIEAALAFDAGVFYTGKKIGYNFPEYVKNLQPLDDNLDQDERHIAIQKRAKLAASIPHSDEGMQPSKTREALPSPGSAGRSSSNQLQYPDNLCSSKQLNDSHRTFYEFFPPVSCEPSLAHRGN</sequence>
<gene>
    <name evidence="10" type="ORF">CSSPTR1EN2_LOCUS16798</name>
</gene>
<keyword evidence="3" id="KW-0238">DNA-binding</keyword>
<keyword evidence="11" id="KW-1185">Reference proteome</keyword>
<comment type="subcellular location">
    <subcellularLocation>
        <location evidence="1">Nucleus</location>
    </subcellularLocation>
</comment>
<dbReference type="PROSITE" id="PS51032">
    <property type="entry name" value="AP2_ERF"/>
    <property type="match status" value="1"/>
</dbReference>
<keyword evidence="2" id="KW-0805">Transcription regulation</keyword>
<evidence type="ECO:0000256" key="5">
    <source>
        <dbReference type="ARBA" id="ARBA00023163"/>
    </source>
</evidence>
<evidence type="ECO:0000256" key="8">
    <source>
        <dbReference type="SAM" id="MobiDB-lite"/>
    </source>
</evidence>
<comment type="similarity">
    <text evidence="7">Belongs to the AP2/ERF transcription factor family. ERF subfamily.</text>
</comment>
<dbReference type="PANTHER" id="PTHR31839">
    <property type="entry name" value="DEHYDRATION-RESPONSIVE ELEMENT-BINDING PROTEIN 1D"/>
    <property type="match status" value="1"/>
</dbReference>
<reference evidence="10" key="1">
    <citation type="submission" date="2024-02" db="EMBL/GenBank/DDBJ databases">
        <authorList>
            <consortium name="ELIXIR-Norway"/>
            <consortium name="Elixir Norway"/>
        </authorList>
    </citation>
    <scope>NUCLEOTIDE SEQUENCE</scope>
</reference>
<evidence type="ECO:0000256" key="2">
    <source>
        <dbReference type="ARBA" id="ARBA00023015"/>
    </source>
</evidence>
<proteinExistence type="inferred from homology"/>
<dbReference type="InterPro" id="IPR036955">
    <property type="entry name" value="AP2/ERF_dom_sf"/>
</dbReference>
<evidence type="ECO:0000256" key="4">
    <source>
        <dbReference type="ARBA" id="ARBA00023159"/>
    </source>
</evidence>
<dbReference type="Proteomes" id="UP001497512">
    <property type="component" value="Chromosome 4"/>
</dbReference>
<dbReference type="PANTHER" id="PTHR31839:SF2">
    <property type="entry name" value="DEHYDRATION-RESPONSIVE ELEMENT-BINDING PROTEIN 1D"/>
    <property type="match status" value="1"/>
</dbReference>
<evidence type="ECO:0000313" key="11">
    <source>
        <dbReference type="Proteomes" id="UP001497512"/>
    </source>
</evidence>
<keyword evidence="4" id="KW-0010">Activator</keyword>
<evidence type="ECO:0000256" key="6">
    <source>
        <dbReference type="ARBA" id="ARBA00023242"/>
    </source>
</evidence>
<keyword evidence="5" id="KW-0804">Transcription</keyword>
<dbReference type="EMBL" id="OZ019896">
    <property type="protein sequence ID" value="CAK9223371.1"/>
    <property type="molecule type" value="Genomic_DNA"/>
</dbReference>
<protein>
    <recommendedName>
        <fullName evidence="9">AP2/ERF domain-containing protein</fullName>
    </recommendedName>
</protein>
<evidence type="ECO:0000256" key="7">
    <source>
        <dbReference type="ARBA" id="ARBA00024343"/>
    </source>
</evidence>
<dbReference type="Gene3D" id="3.30.730.10">
    <property type="entry name" value="AP2/ERF domain"/>
    <property type="match status" value="1"/>
</dbReference>
<evidence type="ECO:0000313" key="10">
    <source>
        <dbReference type="EMBL" id="CAK9223371.1"/>
    </source>
</evidence>
<organism evidence="10 11">
    <name type="scientific">Sphagnum troendelagicum</name>
    <dbReference type="NCBI Taxonomy" id="128251"/>
    <lineage>
        <taxon>Eukaryota</taxon>
        <taxon>Viridiplantae</taxon>
        <taxon>Streptophyta</taxon>
        <taxon>Embryophyta</taxon>
        <taxon>Bryophyta</taxon>
        <taxon>Sphagnophytina</taxon>
        <taxon>Sphagnopsida</taxon>
        <taxon>Sphagnales</taxon>
        <taxon>Sphagnaceae</taxon>
        <taxon>Sphagnum</taxon>
    </lineage>
</organism>
<accession>A0ABP0UKT5</accession>
<dbReference type="InterPro" id="IPR045277">
    <property type="entry name" value="DRE1A-I"/>
</dbReference>
<dbReference type="InterPro" id="IPR001471">
    <property type="entry name" value="AP2/ERF_dom"/>
</dbReference>
<evidence type="ECO:0000256" key="1">
    <source>
        <dbReference type="ARBA" id="ARBA00004123"/>
    </source>
</evidence>
<dbReference type="SMART" id="SM00380">
    <property type="entry name" value="AP2"/>
    <property type="match status" value="1"/>
</dbReference>
<feature type="region of interest" description="Disordered" evidence="8">
    <location>
        <begin position="155"/>
        <end position="196"/>
    </location>
</feature>
<dbReference type="SUPFAM" id="SSF54171">
    <property type="entry name" value="DNA-binding domain"/>
    <property type="match status" value="1"/>
</dbReference>
<feature type="compositionally biased region" description="Polar residues" evidence="8">
    <location>
        <begin position="180"/>
        <end position="196"/>
    </location>
</feature>
<dbReference type="InterPro" id="IPR016177">
    <property type="entry name" value="DNA-bd_dom_sf"/>
</dbReference>
<keyword evidence="6" id="KW-0539">Nucleus</keyword>
<feature type="region of interest" description="Disordered" evidence="8">
    <location>
        <begin position="39"/>
        <end position="68"/>
    </location>
</feature>
<evidence type="ECO:0000259" key="9">
    <source>
        <dbReference type="PROSITE" id="PS51032"/>
    </source>
</evidence>
<evidence type="ECO:0000256" key="3">
    <source>
        <dbReference type="ARBA" id="ARBA00023125"/>
    </source>
</evidence>